<dbReference type="GO" id="GO:0016829">
    <property type="term" value="F:lyase activity"/>
    <property type="evidence" value="ECO:0007669"/>
    <property type="project" value="UniProtKB-KW"/>
</dbReference>
<protein>
    <submittedName>
        <fullName evidence="4">Aldolase</fullName>
        <ecNumber evidence="4">4.1.2.-</ecNumber>
    </submittedName>
</protein>
<evidence type="ECO:0000256" key="1">
    <source>
        <dbReference type="ARBA" id="ARBA00022723"/>
    </source>
</evidence>
<reference evidence="4 5" key="1">
    <citation type="submission" date="2023-11" db="EMBL/GenBank/DDBJ databases">
        <title>Draft genome of Azohydromonas lata strain H1 (DSM1123), a polyhydroxyalkanoate producer.</title>
        <authorList>
            <person name="Traversa D."/>
            <person name="D'Addabbo P."/>
            <person name="Pazzani C."/>
            <person name="Manzari C."/>
            <person name="Chiara M."/>
            <person name="Scrascia M."/>
        </authorList>
    </citation>
    <scope>NUCLEOTIDE SEQUENCE [LARGE SCALE GENOMIC DNA]</scope>
    <source>
        <strain evidence="4 5">H1</strain>
    </source>
</reference>
<comment type="caution">
    <text evidence="4">The sequence shown here is derived from an EMBL/GenBank/DDBJ whole genome shotgun (WGS) entry which is preliminary data.</text>
</comment>
<dbReference type="InterPro" id="IPR050197">
    <property type="entry name" value="Aldolase_class_II_sugar_metab"/>
</dbReference>
<dbReference type="SUPFAM" id="SSF53639">
    <property type="entry name" value="AraD/HMP-PK domain-like"/>
    <property type="match status" value="1"/>
</dbReference>
<dbReference type="NCBIfam" id="NF006000">
    <property type="entry name" value="PRK08130.1"/>
    <property type="match status" value="1"/>
</dbReference>
<dbReference type="Pfam" id="PF00596">
    <property type="entry name" value="Aldolase_II"/>
    <property type="match status" value="1"/>
</dbReference>
<dbReference type="InterPro" id="IPR001303">
    <property type="entry name" value="Aldolase_II/adducin_N"/>
</dbReference>
<organism evidence="4 5">
    <name type="scientific">Azohydromonas lata</name>
    <dbReference type="NCBI Taxonomy" id="45677"/>
    <lineage>
        <taxon>Bacteria</taxon>
        <taxon>Pseudomonadati</taxon>
        <taxon>Pseudomonadota</taxon>
        <taxon>Betaproteobacteria</taxon>
        <taxon>Burkholderiales</taxon>
        <taxon>Sphaerotilaceae</taxon>
        <taxon>Azohydromonas</taxon>
    </lineage>
</organism>
<dbReference type="Proteomes" id="UP001293718">
    <property type="component" value="Unassembled WGS sequence"/>
</dbReference>
<keyword evidence="1" id="KW-0479">Metal-binding</keyword>
<accession>A0ABU5IHN9</accession>
<gene>
    <name evidence="4" type="ORF">SM757_17895</name>
</gene>
<feature type="domain" description="Class II aldolase/adducin N-terminal" evidence="3">
    <location>
        <begin position="9"/>
        <end position="194"/>
    </location>
</feature>
<dbReference type="EC" id="4.1.2.-" evidence="4"/>
<dbReference type="Gene3D" id="3.40.225.10">
    <property type="entry name" value="Class II aldolase/adducin N-terminal domain"/>
    <property type="match status" value="1"/>
</dbReference>
<dbReference type="SMART" id="SM01007">
    <property type="entry name" value="Aldolase_II"/>
    <property type="match status" value="1"/>
</dbReference>
<proteinExistence type="predicted"/>
<keyword evidence="5" id="KW-1185">Reference proteome</keyword>
<dbReference type="PANTHER" id="PTHR22789">
    <property type="entry name" value="FUCULOSE PHOSPHATE ALDOLASE"/>
    <property type="match status" value="1"/>
</dbReference>
<evidence type="ECO:0000259" key="3">
    <source>
        <dbReference type="SMART" id="SM01007"/>
    </source>
</evidence>
<evidence type="ECO:0000313" key="4">
    <source>
        <dbReference type="EMBL" id="MDZ5458453.1"/>
    </source>
</evidence>
<dbReference type="EMBL" id="JAXOJX010000030">
    <property type="protein sequence ID" value="MDZ5458453.1"/>
    <property type="molecule type" value="Genomic_DNA"/>
</dbReference>
<dbReference type="PANTHER" id="PTHR22789:SF0">
    <property type="entry name" value="3-OXO-TETRONATE 4-PHOSPHATE DECARBOXYLASE-RELATED"/>
    <property type="match status" value="1"/>
</dbReference>
<evidence type="ECO:0000313" key="5">
    <source>
        <dbReference type="Proteomes" id="UP001293718"/>
    </source>
</evidence>
<name>A0ABU5IHN9_9BURK</name>
<dbReference type="InterPro" id="IPR036409">
    <property type="entry name" value="Aldolase_II/adducin_N_sf"/>
</dbReference>
<sequence length="219" mass="23761">MATETQLREDICRVGRSLFERGYVHATAGNISVRTDDGFLITPTDACLGFLEPQRLAKVSASGEPLSGDRASKTLALHRRIYAADAQARCVIHTHSTHLVALTLAGVWSEEAILPPITPYFVMKVGRVPLVPYHRPGDPAAAALVAEAIEQARRRGARLSAVMLDRLGPNVWAATPASAMALLEELEETARLWLLANPKPAPLDEAALEELRQAFGAPW</sequence>
<evidence type="ECO:0000256" key="2">
    <source>
        <dbReference type="ARBA" id="ARBA00023239"/>
    </source>
</evidence>
<keyword evidence="2 4" id="KW-0456">Lyase</keyword>
<dbReference type="RefSeq" id="WP_322466529.1">
    <property type="nucleotide sequence ID" value="NZ_JAXOJX010000030.1"/>
</dbReference>